<evidence type="ECO:0000313" key="1">
    <source>
        <dbReference type="EMBL" id="BAK95153.1"/>
    </source>
</evidence>
<gene>
    <name evidence="1" type="ordered locus">TEH_18260</name>
</gene>
<dbReference type="RefSeq" id="WP_014125195.1">
    <property type="nucleotide sequence ID" value="NC_016052.1"/>
</dbReference>
<dbReference type="KEGG" id="thl:TEH_18260"/>
<dbReference type="AlphaFoldDB" id="A0AAN1SHK0"/>
<dbReference type="EMBL" id="AP012046">
    <property type="protein sequence ID" value="BAK95153.1"/>
    <property type="molecule type" value="Genomic_DNA"/>
</dbReference>
<reference evidence="1 2" key="1">
    <citation type="submission" date="2011-01" db="EMBL/GenBank/DDBJ databases">
        <title>Whole genome sequence of Tetragenococcus halophilus NBRC 12172.</title>
        <authorList>
            <person name="Nakazawa H."/>
            <person name="Omata S."/>
            <person name="Koga C."/>
            <person name="Watanabe Y."/>
            <person name="Katano Y."/>
            <person name="Ito N."/>
            <person name="Tsukatani N."/>
            <person name="Ankai A."/>
            <person name="Oguchi A."/>
            <person name="Fukui S."/>
            <person name="Yashiro I."/>
            <person name="Kamata S."/>
            <person name="Hashimoto Y."/>
            <person name="Yamazaki J."/>
            <person name="Taguchi H."/>
            <person name="Tanaka A."/>
            <person name="Koyama T."/>
            <person name="Ichige A."/>
            <person name="Hanya Y."/>
            <person name="Tanikawa S."/>
            <person name="Yamazaki S."/>
            <person name="Fujita N."/>
        </authorList>
    </citation>
    <scope>NUCLEOTIDE SEQUENCE [LARGE SCALE GENOMIC DNA]</scope>
    <source>
        <strain evidence="2">DSM 20338 / JCM 20259 / NCIMB 9735 / NBRC 12172</strain>
    </source>
</reference>
<protein>
    <submittedName>
        <fullName evidence="1">Uncharacterized protein</fullName>
    </submittedName>
</protein>
<dbReference type="Proteomes" id="UP000002663">
    <property type="component" value="Chromosome"/>
</dbReference>
<sequence length="100" mass="11721">MIIKISEFFKLDEVEFTEDELDAVLERKAGVEMKLREIMNQNFDVRNYMSVGIDEETKEEIERSLVVDIDDINYILASAKIYIDGEALDMNLEELKKGRR</sequence>
<organism evidence="1 2">
    <name type="scientific">Tetragenococcus halophilus (strain DSM 20338 / JCM 20259 / NCIMB 9735 / NBRC 12172)</name>
    <name type="common">Pediococcus halophilus</name>
    <dbReference type="NCBI Taxonomy" id="945021"/>
    <lineage>
        <taxon>Bacteria</taxon>
        <taxon>Bacillati</taxon>
        <taxon>Bacillota</taxon>
        <taxon>Bacilli</taxon>
        <taxon>Lactobacillales</taxon>
        <taxon>Enterococcaceae</taxon>
        <taxon>Tetragenococcus</taxon>
    </lineage>
</organism>
<accession>A0AAN1SHK0</accession>
<evidence type="ECO:0000313" key="2">
    <source>
        <dbReference type="Proteomes" id="UP000002663"/>
    </source>
</evidence>
<proteinExistence type="predicted"/>
<name>A0AAN1SHK0_TETHN</name>